<gene>
    <name evidence="1" type="ORF">D3227_34335</name>
</gene>
<evidence type="ECO:0000313" key="2">
    <source>
        <dbReference type="Proteomes" id="UP000272706"/>
    </source>
</evidence>
<comment type="caution">
    <text evidence="1">The sequence shown here is derived from an EMBL/GenBank/DDBJ whole genome shotgun (WGS) entry which is preliminary data.</text>
</comment>
<dbReference type="Proteomes" id="UP000272706">
    <property type="component" value="Unassembled WGS sequence"/>
</dbReference>
<keyword evidence="2" id="KW-1185">Reference proteome</keyword>
<evidence type="ECO:0000313" key="1">
    <source>
        <dbReference type="EMBL" id="RJT28397.1"/>
    </source>
</evidence>
<dbReference type="EMBL" id="QZWZ01000052">
    <property type="protein sequence ID" value="RJT28397.1"/>
    <property type="molecule type" value="Genomic_DNA"/>
</dbReference>
<proteinExistence type="predicted"/>
<protein>
    <submittedName>
        <fullName evidence="1">Uncharacterized protein</fullName>
    </submittedName>
</protein>
<dbReference type="AlphaFoldDB" id="A0A3A5K1Z4"/>
<reference evidence="1 2" key="1">
    <citation type="submission" date="2018-09" db="EMBL/GenBank/DDBJ databases">
        <title>Mesorhizobium carmichaelinearum sp. nov. isolated from Carmichaelinea spp. root nodules in New Zealand.</title>
        <authorList>
            <person name="De Meyer S.E."/>
        </authorList>
    </citation>
    <scope>NUCLEOTIDE SEQUENCE [LARGE SCALE GENOMIC DNA]</scope>
    <source>
        <strain evidence="1 2">ICMP19557</strain>
    </source>
</reference>
<name>A0A3A5K1Z4_9HYPH</name>
<organism evidence="1 2">
    <name type="scientific">Mesorhizobium waimense</name>
    <dbReference type="NCBI Taxonomy" id="1300307"/>
    <lineage>
        <taxon>Bacteria</taxon>
        <taxon>Pseudomonadati</taxon>
        <taxon>Pseudomonadota</taxon>
        <taxon>Alphaproteobacteria</taxon>
        <taxon>Hyphomicrobiales</taxon>
        <taxon>Phyllobacteriaceae</taxon>
        <taxon>Mesorhizobium</taxon>
    </lineage>
</organism>
<sequence>MPRTAAGPVEVAIIVKPDSKLQIWCEAGDVDLSRLSGLRPETRPGSETYSKKNERGDVVYGRHSALRTFDRIHRGDALRFVPETVGEVDIILNALANRSMP</sequence>
<accession>A0A3A5K1Z4</accession>